<evidence type="ECO:0000313" key="6">
    <source>
        <dbReference type="Proteomes" id="UP000186230"/>
    </source>
</evidence>
<comment type="cofactor">
    <cofactor evidence="2">
        <name>Zn(2+)</name>
        <dbReference type="ChEBI" id="CHEBI:29105"/>
    </cofactor>
    <text evidence="2">Binds 1 zinc ion per subunit.</text>
</comment>
<dbReference type="EMBL" id="CP016359">
    <property type="protein sequence ID" value="APU68116.1"/>
    <property type="molecule type" value="Genomic_DNA"/>
</dbReference>
<feature type="signal peptide" evidence="4">
    <location>
        <begin position="1"/>
        <end position="18"/>
    </location>
</feature>
<dbReference type="Gene3D" id="1.10.390.10">
    <property type="entry name" value="Neutral Protease Domain 2"/>
    <property type="match status" value="1"/>
</dbReference>
<proteinExistence type="predicted"/>
<dbReference type="InterPro" id="IPR034015">
    <property type="entry name" value="M1_LTA4H"/>
</dbReference>
<feature type="compositionally biased region" description="Basic and acidic residues" evidence="3">
    <location>
        <begin position="599"/>
        <end position="610"/>
    </location>
</feature>
<protein>
    <submittedName>
        <fullName evidence="5">Zn-dependent aminopeptidase</fullName>
    </submittedName>
</protein>
<keyword evidence="2" id="KW-0479">Metal-binding</keyword>
<keyword evidence="6" id="KW-1185">Reference proteome</keyword>
<feature type="region of interest" description="Disordered" evidence="3">
    <location>
        <begin position="592"/>
        <end position="634"/>
    </location>
</feature>
<dbReference type="AlphaFoldDB" id="A0A1L7I3D7"/>
<keyword evidence="5" id="KW-0378">Hydrolase</keyword>
<dbReference type="Pfam" id="PF01433">
    <property type="entry name" value="Peptidase_M1"/>
    <property type="match status" value="1"/>
</dbReference>
<evidence type="ECO:0000313" key="5">
    <source>
        <dbReference type="EMBL" id="APU68116.1"/>
    </source>
</evidence>
<reference evidence="5 6" key="1">
    <citation type="submission" date="2016-07" db="EMBL/GenBank/DDBJ databases">
        <title>Multi-omics approach to identify versatile polysaccharide utilization systems of a marine flavobacterium Gramella flava.</title>
        <authorList>
            <person name="Tang K."/>
        </authorList>
    </citation>
    <scope>NUCLEOTIDE SEQUENCE [LARGE SCALE GENOMIC DNA]</scope>
    <source>
        <strain evidence="5 6">JLT2011</strain>
    </source>
</reference>
<dbReference type="RefSeq" id="WP_083643924.1">
    <property type="nucleotide sequence ID" value="NZ_AMRU01000019.1"/>
</dbReference>
<dbReference type="KEGG" id="gfl:GRFL_1392"/>
<dbReference type="InterPro" id="IPR014782">
    <property type="entry name" value="Peptidase_M1_dom"/>
</dbReference>
<keyword evidence="5" id="KW-0645">Protease</keyword>
<dbReference type="OrthoDB" id="9814383at2"/>
<dbReference type="GO" id="GO:0004177">
    <property type="term" value="F:aminopeptidase activity"/>
    <property type="evidence" value="ECO:0007669"/>
    <property type="project" value="UniProtKB-KW"/>
</dbReference>
<evidence type="ECO:0000256" key="1">
    <source>
        <dbReference type="PIRSR" id="PIRSR634015-1"/>
    </source>
</evidence>
<dbReference type="InterPro" id="IPR027268">
    <property type="entry name" value="Peptidase_M4/M1_CTD_sf"/>
</dbReference>
<dbReference type="PANTHER" id="PTHR45726:SF3">
    <property type="entry name" value="LEUKOTRIENE A-4 HYDROLASE"/>
    <property type="match status" value="1"/>
</dbReference>
<dbReference type="PANTHER" id="PTHR45726">
    <property type="entry name" value="LEUKOTRIENE A-4 HYDROLASE"/>
    <property type="match status" value="1"/>
</dbReference>
<dbReference type="CDD" id="cd09604">
    <property type="entry name" value="M1_APN_like"/>
    <property type="match status" value="1"/>
</dbReference>
<feature type="compositionally biased region" description="Acidic residues" evidence="3">
    <location>
        <begin position="625"/>
        <end position="634"/>
    </location>
</feature>
<evidence type="ECO:0000256" key="4">
    <source>
        <dbReference type="SAM" id="SignalP"/>
    </source>
</evidence>
<gene>
    <name evidence="5" type="ORF">GRFL_1392</name>
</gene>
<dbReference type="SUPFAM" id="SSF55486">
    <property type="entry name" value="Metalloproteases ('zincins'), catalytic domain"/>
    <property type="match status" value="1"/>
</dbReference>
<accession>A0A1L7I3D7</accession>
<feature type="binding site" evidence="2">
    <location>
        <position position="387"/>
    </location>
    <ligand>
        <name>Zn(2+)</name>
        <dbReference type="ChEBI" id="CHEBI:29105"/>
        <note>catalytic</note>
    </ligand>
</feature>
<feature type="chain" id="PRO_5043467082" evidence="4">
    <location>
        <begin position="19"/>
        <end position="634"/>
    </location>
</feature>
<sequence length="634" mass="72801">MKRFLVSILFLSTGLLIAQNNTSYWQQHVDYKMDVDMNVDNYQYTGTQELVYTNNSPDTLNQVFYHLFNNAFQPGSQMNARLKDIADPDGRMVNNKGTRENPDYESRISKLSPEEIGYLHVISLTQDGQALDYKEVGTILEVKLAKPILPGKKTTFKMEFKAQEPLQIRRSGRDNAEGVALSMSQWYPKIAEYDFEGWHADPYIGREFQGVWGDFDVKISIDKDYTLASTGMLQNADEIGHGYEKEGTKIPKTKGDKHTWHFKAEKVHDFTWAADPEYIHDKLIAEDGTELHFFYKDNKDIIENWKKLQPKTEELLMFYNKHIGPYPWKKYSVVQGGDGGMEYAMLTLITGERNFNSLFGVTAHEFAHAWFQHLLATNESEHEWMDEGFTSYISSIAENQISGSNNENPHTGSYRGYYYLANSGQEQPQTTHADRYAMNALYGTAAYSKGAVFLAQLGYVIGEDNLAKTLNRYYDDWKFKHPTPNDFIRVAEKVSGAQLGWYLNDWTRTVNKVDYGIESVSTEADSTKITLRRKELMPMPIDLMVTYEDGSEELFYIPLEMMRWDKPAENDSKRTIAEDWAWGFPTYDLSIPSSKGKVSKVEIDPSERMADVNQEDNVWGGSSEETSENDNEQD</sequence>
<evidence type="ECO:0000256" key="3">
    <source>
        <dbReference type="SAM" id="MobiDB-lite"/>
    </source>
</evidence>
<dbReference type="GO" id="GO:0008237">
    <property type="term" value="F:metallopeptidase activity"/>
    <property type="evidence" value="ECO:0007669"/>
    <property type="project" value="InterPro"/>
</dbReference>
<feature type="active site" description="Proton donor" evidence="1">
    <location>
        <position position="447"/>
    </location>
</feature>
<feature type="binding site" evidence="2">
    <location>
        <position position="364"/>
    </location>
    <ligand>
        <name>Zn(2+)</name>
        <dbReference type="ChEBI" id="CHEBI:29105"/>
        <note>catalytic</note>
    </ligand>
</feature>
<name>A0A1L7I3D7_9FLAO</name>
<keyword evidence="5" id="KW-0031">Aminopeptidase</keyword>
<keyword evidence="2" id="KW-0862">Zinc</keyword>
<organism evidence="5 6">
    <name type="scientific">Christiangramia flava JLT2011</name>
    <dbReference type="NCBI Taxonomy" id="1229726"/>
    <lineage>
        <taxon>Bacteria</taxon>
        <taxon>Pseudomonadati</taxon>
        <taxon>Bacteroidota</taxon>
        <taxon>Flavobacteriia</taxon>
        <taxon>Flavobacteriales</taxon>
        <taxon>Flavobacteriaceae</taxon>
        <taxon>Christiangramia</taxon>
    </lineage>
</organism>
<feature type="active site" description="Proton acceptor" evidence="1">
    <location>
        <position position="365"/>
    </location>
</feature>
<keyword evidence="4" id="KW-0732">Signal</keyword>
<feature type="binding site" evidence="2">
    <location>
        <position position="368"/>
    </location>
    <ligand>
        <name>Zn(2+)</name>
        <dbReference type="ChEBI" id="CHEBI:29105"/>
        <note>catalytic</note>
    </ligand>
</feature>
<dbReference type="GO" id="GO:0008270">
    <property type="term" value="F:zinc ion binding"/>
    <property type="evidence" value="ECO:0007669"/>
    <property type="project" value="InterPro"/>
</dbReference>
<dbReference type="Proteomes" id="UP000186230">
    <property type="component" value="Chromosome"/>
</dbReference>
<evidence type="ECO:0000256" key="2">
    <source>
        <dbReference type="PIRSR" id="PIRSR634015-3"/>
    </source>
</evidence>
<dbReference type="STRING" id="1229726.GRFL_1392"/>